<evidence type="ECO:0000256" key="4">
    <source>
        <dbReference type="ARBA" id="ARBA00022840"/>
    </source>
</evidence>
<dbReference type="Gene3D" id="1.10.510.10">
    <property type="entry name" value="Transferase(Phosphotransferase) domain 1"/>
    <property type="match status" value="1"/>
</dbReference>
<dbReference type="InterPro" id="IPR011009">
    <property type="entry name" value="Kinase-like_dom_sf"/>
</dbReference>
<dbReference type="SUPFAM" id="SSF52075">
    <property type="entry name" value="Outer arm dynein light chain 1"/>
    <property type="match status" value="1"/>
</dbReference>
<feature type="transmembrane region" description="Helical" evidence="7">
    <location>
        <begin position="249"/>
        <end position="267"/>
    </location>
</feature>
<keyword evidence="4 5" id="KW-0067">ATP-binding</keyword>
<dbReference type="CDD" id="cd00180">
    <property type="entry name" value="PKc"/>
    <property type="match status" value="1"/>
</dbReference>
<keyword evidence="3 5" id="KW-0547">Nucleotide-binding</keyword>
<evidence type="ECO:0000313" key="10">
    <source>
        <dbReference type="Proteomes" id="UP001057375"/>
    </source>
</evidence>
<dbReference type="InterPro" id="IPR017441">
    <property type="entry name" value="Protein_kinase_ATP_BS"/>
</dbReference>
<dbReference type="PANTHER" id="PTHR44167">
    <property type="entry name" value="OVARIAN-SPECIFIC SERINE/THREONINE-PROTEIN KINASE LOK-RELATED"/>
    <property type="match status" value="1"/>
</dbReference>
<keyword evidence="10" id="KW-1185">Reference proteome</keyword>
<comment type="caution">
    <text evidence="9">The sequence shown here is derived from an EMBL/GenBank/DDBJ whole genome shotgun (WGS) entry which is preliminary data.</text>
</comment>
<protein>
    <recommendedName>
        <fullName evidence="8">Protein kinase domain-containing protein</fullName>
    </recommendedName>
</protein>
<dbReference type="PROSITE" id="PS00107">
    <property type="entry name" value="PROTEIN_KINASE_ATP"/>
    <property type="match status" value="1"/>
</dbReference>
<feature type="compositionally biased region" description="Low complexity" evidence="6">
    <location>
        <begin position="642"/>
        <end position="662"/>
    </location>
</feature>
<dbReference type="PROSITE" id="PS51450">
    <property type="entry name" value="LRR"/>
    <property type="match status" value="2"/>
</dbReference>
<evidence type="ECO:0000256" key="6">
    <source>
        <dbReference type="SAM" id="MobiDB-lite"/>
    </source>
</evidence>
<dbReference type="SMART" id="SM00220">
    <property type="entry name" value="S_TKc"/>
    <property type="match status" value="1"/>
</dbReference>
<feature type="region of interest" description="Disordered" evidence="6">
    <location>
        <begin position="1170"/>
        <end position="1199"/>
    </location>
</feature>
<feature type="binding site" evidence="5">
    <location>
        <position position="745"/>
    </location>
    <ligand>
        <name>ATP</name>
        <dbReference type="ChEBI" id="CHEBI:30616"/>
    </ligand>
</feature>
<dbReference type="PROSITE" id="PS00108">
    <property type="entry name" value="PROTEIN_KINASE_ST"/>
    <property type="match status" value="1"/>
</dbReference>
<dbReference type="PROSITE" id="PS50011">
    <property type="entry name" value="PROTEIN_KINASE_DOM"/>
    <property type="match status" value="1"/>
</dbReference>
<dbReference type="Pfam" id="PF00069">
    <property type="entry name" value="Pkinase"/>
    <property type="match status" value="1"/>
</dbReference>
<evidence type="ECO:0000256" key="3">
    <source>
        <dbReference type="ARBA" id="ARBA00022741"/>
    </source>
</evidence>
<dbReference type="PANTHER" id="PTHR44167:SF24">
    <property type="entry name" value="SERINE_THREONINE-PROTEIN KINASE CHK2"/>
    <property type="match status" value="1"/>
</dbReference>
<evidence type="ECO:0000256" key="7">
    <source>
        <dbReference type="SAM" id="Phobius"/>
    </source>
</evidence>
<name>A0ABQ5KJ87_9EUKA</name>
<gene>
    <name evidence="9" type="ORF">ADUPG1_006703</name>
</gene>
<evidence type="ECO:0000256" key="5">
    <source>
        <dbReference type="PROSITE-ProRule" id="PRU10141"/>
    </source>
</evidence>
<feature type="compositionally biased region" description="Basic and acidic residues" evidence="6">
    <location>
        <begin position="1184"/>
        <end position="1199"/>
    </location>
</feature>
<feature type="domain" description="Protein kinase" evidence="8">
    <location>
        <begin position="716"/>
        <end position="1055"/>
    </location>
</feature>
<organism evidence="9 10">
    <name type="scientific">Aduncisulcus paluster</name>
    <dbReference type="NCBI Taxonomy" id="2918883"/>
    <lineage>
        <taxon>Eukaryota</taxon>
        <taxon>Metamonada</taxon>
        <taxon>Carpediemonas-like organisms</taxon>
        <taxon>Aduncisulcus</taxon>
    </lineage>
</organism>
<keyword evidence="7" id="KW-0472">Membrane</keyword>
<feature type="non-terminal residue" evidence="9">
    <location>
        <position position="1"/>
    </location>
</feature>
<keyword evidence="7" id="KW-1133">Transmembrane helix</keyword>
<feature type="compositionally biased region" description="Basic and acidic residues" evidence="6">
    <location>
        <begin position="675"/>
        <end position="706"/>
    </location>
</feature>
<dbReference type="SUPFAM" id="SSF56112">
    <property type="entry name" value="Protein kinase-like (PK-like)"/>
    <property type="match status" value="1"/>
</dbReference>
<dbReference type="InterPro" id="IPR001611">
    <property type="entry name" value="Leu-rich_rpt"/>
</dbReference>
<sequence length="1199" mass="135339">GRSDAGAEYDRLVVQILAKTVEFTGLSGSPSTGLTDLSVSGCGLRRIEDVLDLTPIFEDNKDDLTRPFRLESLNLSYNFISDVSVLITEAIFPRDNLRFLDLRGNNICDVDNVRRELLAHFTHLTDSSLLLSSADQRCECDDPVSFSSHQVCREVDSGFWDVECWKGYYFDMPTGECKEALIDENKVKYTTCEGRQKISSDIEDSIFNSVVFDECNKGFIFDPYEKLCKKIPTTTIQNQIPQSNSHDNLFPIFTAILILCGIIYSIYRCFHGNILIFYFKMQQKLFLTTDAVIQTVEPVFVHEGEYDCSTIPGDSPNIKSVEFPTIKAIDGTKDEDGYPYDQSSNAQRMMKGEFHYGYFTHISIPFSSSSPMKGAYICLYDEFLLPSHLIFTLTSSKGDKTSKKYEFPEFEDYHWYFLPVDLPDVVLCEITGKARKKENFGIFSLVSISREETPEEIKSREAREKLWSETPVVKPEFVKKGYRDSIPIARDDPKLVDPSFSMVKCKNDVYSKQSEEYDKSSRAQKMLKGERGVCLSHLSIPFPSPSPMKGAYICVDKNYSSPSLLFTFTDCDGKKTYKKYEFTQPEHVFEWHFFSIDLDSVVLCEIEGKGTWKEKDNRHFNIHSLVFLRGDDIPTSPPLLTPVPVSSSSSKTATSTLSLSSKTVKERQEEEQEEIVIKGNDKDSTPKDTKQKKPKDGKPKDKPKHDSFTLTSADLITLQCKIGTGGFGEVLLVKVDGIDSPCVLKKMLKIADKRVVKDCRKEFKMQQKLFMNGKCFNRIPRPLYILDLLDADMKGEYGFIMEYCAGGSVKDFARSWCIQGDGEEGEEDEEECSSEEDSGYYKSFDPMALNPVKVCSLSKKSLVHRDIKPDNFLVRVDPDSKKCTVVLADLGLAQIQDSISSSMSSRSFVDFSSKSEDDTEAKHKLKRPFCGTLVYNSFEALKGDQSQESDAYSLGLTIFALFKCKDPFLHHPVLQCIDSPTEYAKELSNLISNGMGPKLCESRLFKTLNTIEGGKFKTVYSCLNEIFEGLTKVDIDERMSVHEACEKVQSIKDLLPKIGEGWEYPSIDKIVEKKEKMVPISKSMKDLFRNRTDRMYGQPNTLENSLIDAAVCIIGKNWPSSSESIELSSSSAPISASVSTHQSKLSLSSRHPPTPKLSLHVASNEHIFKEDASESFSSDDTESSEMKCRIAKLPDDEVE</sequence>
<dbReference type="InterPro" id="IPR032675">
    <property type="entry name" value="LRR_dom_sf"/>
</dbReference>
<dbReference type="InterPro" id="IPR008271">
    <property type="entry name" value="Ser/Thr_kinase_AS"/>
</dbReference>
<dbReference type="Gene3D" id="3.80.10.10">
    <property type="entry name" value="Ribonuclease Inhibitor"/>
    <property type="match status" value="1"/>
</dbReference>
<keyword evidence="1" id="KW-0433">Leucine-rich repeat</keyword>
<keyword evidence="7" id="KW-0812">Transmembrane</keyword>
<evidence type="ECO:0000256" key="2">
    <source>
        <dbReference type="ARBA" id="ARBA00022737"/>
    </source>
</evidence>
<evidence type="ECO:0000256" key="1">
    <source>
        <dbReference type="ARBA" id="ARBA00022614"/>
    </source>
</evidence>
<keyword evidence="2" id="KW-0677">Repeat</keyword>
<dbReference type="EMBL" id="BQXS01010011">
    <property type="protein sequence ID" value="GKT32584.1"/>
    <property type="molecule type" value="Genomic_DNA"/>
</dbReference>
<evidence type="ECO:0000259" key="8">
    <source>
        <dbReference type="PROSITE" id="PS50011"/>
    </source>
</evidence>
<dbReference type="InterPro" id="IPR000719">
    <property type="entry name" value="Prot_kinase_dom"/>
</dbReference>
<accession>A0ABQ5KJ87</accession>
<proteinExistence type="predicted"/>
<reference evidence="9" key="1">
    <citation type="submission" date="2022-03" db="EMBL/GenBank/DDBJ databases">
        <title>Draft genome sequence of Aduncisulcus paluster, a free-living microaerophilic Fornicata.</title>
        <authorList>
            <person name="Yuyama I."/>
            <person name="Kume K."/>
            <person name="Tamura T."/>
            <person name="Inagaki Y."/>
            <person name="Hashimoto T."/>
        </authorList>
    </citation>
    <scope>NUCLEOTIDE SEQUENCE</scope>
    <source>
        <strain evidence="9">NY0171</strain>
    </source>
</reference>
<evidence type="ECO:0000313" key="9">
    <source>
        <dbReference type="EMBL" id="GKT32584.1"/>
    </source>
</evidence>
<dbReference type="Proteomes" id="UP001057375">
    <property type="component" value="Unassembled WGS sequence"/>
</dbReference>
<feature type="region of interest" description="Disordered" evidence="6">
    <location>
        <begin position="639"/>
        <end position="706"/>
    </location>
</feature>